<sequence>MHITQKAKDYHEKMFPGLKSSFFQNDPEFIERFDNWAFDEVVNHDDLDGKTRFMAILATLIGCQGIDEFKAMTSAAMNFGVTPVEIKEIVYQAVAYCGFGRVFPFLRASSEILAEKGIKLPLEGQATTTIEKRQEAGERAQIEIFGEGMKGFANSGNPETRHINKWLVENCFGDYYTRKGLDIKQREMITFCFLSAQGGCEPQLIAHAKGNIKVGNDKEFLIKIVTQCLPFIGYPRSLNALRCIEEACKA</sequence>
<dbReference type="SUPFAM" id="SSF69118">
    <property type="entry name" value="AhpD-like"/>
    <property type="match status" value="1"/>
</dbReference>
<comment type="caution">
    <text evidence="2">The sequence shown here is derived from an EMBL/GenBank/DDBJ whole genome shotgun (WGS) entry which is preliminary data.</text>
</comment>
<dbReference type="Proteomes" id="UP001470230">
    <property type="component" value="Unassembled WGS sequence"/>
</dbReference>
<dbReference type="InterPro" id="IPR052512">
    <property type="entry name" value="4CMD/NDH-1_regulator"/>
</dbReference>
<evidence type="ECO:0000313" key="3">
    <source>
        <dbReference type="Proteomes" id="UP001470230"/>
    </source>
</evidence>
<dbReference type="EMBL" id="JAPFFF010000053">
    <property type="protein sequence ID" value="KAK8839045.1"/>
    <property type="molecule type" value="Genomic_DNA"/>
</dbReference>
<evidence type="ECO:0000313" key="2">
    <source>
        <dbReference type="EMBL" id="KAK8839045.1"/>
    </source>
</evidence>
<gene>
    <name evidence="2" type="ORF">M9Y10_032511</name>
</gene>
<organism evidence="2 3">
    <name type="scientific">Tritrichomonas musculus</name>
    <dbReference type="NCBI Taxonomy" id="1915356"/>
    <lineage>
        <taxon>Eukaryota</taxon>
        <taxon>Metamonada</taxon>
        <taxon>Parabasalia</taxon>
        <taxon>Tritrichomonadida</taxon>
        <taxon>Tritrichomonadidae</taxon>
        <taxon>Tritrichomonas</taxon>
    </lineage>
</organism>
<reference evidence="2 3" key="1">
    <citation type="submission" date="2024-04" db="EMBL/GenBank/DDBJ databases">
        <title>Tritrichomonas musculus Genome.</title>
        <authorList>
            <person name="Alves-Ferreira E."/>
            <person name="Grigg M."/>
            <person name="Lorenzi H."/>
            <person name="Galac M."/>
        </authorList>
    </citation>
    <scope>NUCLEOTIDE SEQUENCE [LARGE SCALE GENOMIC DNA]</scope>
    <source>
        <strain evidence="2 3">EAF2021</strain>
    </source>
</reference>
<keyword evidence="3" id="KW-1185">Reference proteome</keyword>
<feature type="domain" description="Carboxymuconolactone decarboxylase-like" evidence="1">
    <location>
        <begin position="165"/>
        <end position="246"/>
    </location>
</feature>
<feature type="domain" description="Carboxymuconolactone decarboxylase-like" evidence="1">
    <location>
        <begin position="27"/>
        <end position="106"/>
    </location>
</feature>
<dbReference type="InterPro" id="IPR003779">
    <property type="entry name" value="CMD-like"/>
</dbReference>
<dbReference type="Gene3D" id="1.20.1290.10">
    <property type="entry name" value="AhpD-like"/>
    <property type="match status" value="1"/>
</dbReference>
<evidence type="ECO:0000259" key="1">
    <source>
        <dbReference type="Pfam" id="PF02627"/>
    </source>
</evidence>
<dbReference type="InterPro" id="IPR029032">
    <property type="entry name" value="AhpD-like"/>
</dbReference>
<proteinExistence type="predicted"/>
<name>A0ABR2H0L1_9EUKA</name>
<protein>
    <recommendedName>
        <fullName evidence="1">Carboxymuconolactone decarboxylase-like domain-containing protein</fullName>
    </recommendedName>
</protein>
<dbReference type="Pfam" id="PF02627">
    <property type="entry name" value="CMD"/>
    <property type="match status" value="2"/>
</dbReference>
<dbReference type="PANTHER" id="PTHR33570">
    <property type="entry name" value="4-CARBOXYMUCONOLACTONE DECARBOXYLASE FAMILY PROTEIN"/>
    <property type="match status" value="1"/>
</dbReference>
<accession>A0ABR2H0L1</accession>
<dbReference type="PANTHER" id="PTHR33570:SF2">
    <property type="entry name" value="CARBOXYMUCONOLACTONE DECARBOXYLASE-LIKE DOMAIN-CONTAINING PROTEIN"/>
    <property type="match status" value="1"/>
</dbReference>